<evidence type="ECO:0000256" key="2">
    <source>
        <dbReference type="ARBA" id="ARBA00022692"/>
    </source>
</evidence>
<dbReference type="GO" id="GO:0004930">
    <property type="term" value="F:G protein-coupled receptor activity"/>
    <property type="evidence" value="ECO:0007669"/>
    <property type="project" value="UniProtKB-KW"/>
</dbReference>
<dbReference type="EMBL" id="JAEAOA010001748">
    <property type="protein sequence ID" value="KAK3599661.1"/>
    <property type="molecule type" value="Genomic_DNA"/>
</dbReference>
<feature type="transmembrane region" description="Helical" evidence="9">
    <location>
        <begin position="125"/>
        <end position="145"/>
    </location>
</feature>
<dbReference type="SUPFAM" id="SSF81321">
    <property type="entry name" value="Family A G protein-coupled receptor-like"/>
    <property type="match status" value="1"/>
</dbReference>
<comment type="similarity">
    <text evidence="8">Belongs to the G-protein coupled receptor 1 family.</text>
</comment>
<keyword evidence="2 8" id="KW-0812">Transmembrane</keyword>
<evidence type="ECO:0000256" key="5">
    <source>
        <dbReference type="ARBA" id="ARBA00023136"/>
    </source>
</evidence>
<evidence type="ECO:0000256" key="7">
    <source>
        <dbReference type="ARBA" id="ARBA00023224"/>
    </source>
</evidence>
<feature type="transmembrane region" description="Helical" evidence="9">
    <location>
        <begin position="165"/>
        <end position="185"/>
    </location>
</feature>
<evidence type="ECO:0000256" key="6">
    <source>
        <dbReference type="ARBA" id="ARBA00023170"/>
    </source>
</evidence>
<keyword evidence="3 9" id="KW-1133">Transmembrane helix</keyword>
<dbReference type="PROSITE" id="PS50262">
    <property type="entry name" value="G_PROTEIN_RECEP_F1_2"/>
    <property type="match status" value="1"/>
</dbReference>
<dbReference type="CDD" id="cd00637">
    <property type="entry name" value="7tm_classA_rhodopsin-like"/>
    <property type="match status" value="1"/>
</dbReference>
<reference evidence="11" key="3">
    <citation type="submission" date="2023-05" db="EMBL/GenBank/DDBJ databases">
        <authorList>
            <person name="Smith C.H."/>
        </authorList>
    </citation>
    <scope>NUCLEOTIDE SEQUENCE</scope>
    <source>
        <strain evidence="11">CHS0354</strain>
        <tissue evidence="11">Mantle</tissue>
    </source>
</reference>
<comment type="subcellular location">
    <subcellularLocation>
        <location evidence="1">Membrane</location>
        <topology evidence="1">Multi-pass membrane protein</topology>
    </subcellularLocation>
</comment>
<organism evidence="11 12">
    <name type="scientific">Potamilus streckersoni</name>
    <dbReference type="NCBI Taxonomy" id="2493646"/>
    <lineage>
        <taxon>Eukaryota</taxon>
        <taxon>Metazoa</taxon>
        <taxon>Spiralia</taxon>
        <taxon>Lophotrochozoa</taxon>
        <taxon>Mollusca</taxon>
        <taxon>Bivalvia</taxon>
        <taxon>Autobranchia</taxon>
        <taxon>Heteroconchia</taxon>
        <taxon>Palaeoheterodonta</taxon>
        <taxon>Unionida</taxon>
        <taxon>Unionoidea</taxon>
        <taxon>Unionidae</taxon>
        <taxon>Ambleminae</taxon>
        <taxon>Lampsilini</taxon>
        <taxon>Potamilus</taxon>
    </lineage>
</organism>
<dbReference type="PANTHER" id="PTHR24238:SF47">
    <property type="entry name" value="ECDYSTEROIDS_DOPAMINE RECEPTOR-RELATED"/>
    <property type="match status" value="1"/>
</dbReference>
<keyword evidence="6 8" id="KW-0675">Receptor</keyword>
<dbReference type="Gene3D" id="1.20.1070.10">
    <property type="entry name" value="Rhodopsin 7-helix transmembrane proteins"/>
    <property type="match status" value="2"/>
</dbReference>
<dbReference type="InterPro" id="IPR000276">
    <property type="entry name" value="GPCR_Rhodpsn"/>
</dbReference>
<feature type="transmembrane region" description="Helical" evidence="9">
    <location>
        <begin position="53"/>
        <end position="79"/>
    </location>
</feature>
<evidence type="ECO:0000313" key="12">
    <source>
        <dbReference type="Proteomes" id="UP001195483"/>
    </source>
</evidence>
<name>A0AAE0SX03_9BIVA</name>
<dbReference type="PROSITE" id="PS00237">
    <property type="entry name" value="G_PROTEIN_RECEP_F1_1"/>
    <property type="match status" value="1"/>
</dbReference>
<feature type="transmembrane region" description="Helical" evidence="9">
    <location>
        <begin position="405"/>
        <end position="423"/>
    </location>
</feature>
<evidence type="ECO:0000313" key="11">
    <source>
        <dbReference type="EMBL" id="KAK3599661.1"/>
    </source>
</evidence>
<accession>A0AAE0SX03</accession>
<evidence type="ECO:0000259" key="10">
    <source>
        <dbReference type="PROSITE" id="PS50262"/>
    </source>
</evidence>
<sequence length="493" mass="55862">MFNTFSYCNCYNERTDCNIREENMDTLIPDIQNQTEPLTLVTLKEINDAEAKLLVPVTVFCVIVMVLGLLGNTLVIIIHKLMPTRIFIVCLAAMDITTCIVGIPYHVLDLMNTYTYVYPIACKLLTFLMTLPMTASMFILVIVAIDRYLKLCKPLRSQHTNLESLRTCVIAVSCSLVVASPYTLLYGQSTIRTGVGNITGSQCFFDERYAYTLFPILYIGFKLLLFVIVTLVLIVLYIIIWRAVIKHEKYYNKLFKSTDANKRIVDTKSTIFTLSFCMRSREKHHAAVESDDGKANATQPFVELEVIGNCRCHSCQRLTINSPERVPREDIKSSENSNLCKDNGIISNENIHCSSVVKITGSATKASLIGLQSGSAVGSQSQSDNANDNSITQHNHQHRTKLTKIMFTITFVFIIAYLPTFYVSLLNATVDTLWNGSSSSKRILYDVLLRFYLLNSMAKPFIYVFWDSRFRRKCILLFKKSVCCFASSRDEDI</sequence>
<keyword evidence="12" id="KW-1185">Reference proteome</keyword>
<reference evidence="11" key="2">
    <citation type="journal article" date="2021" name="Genome Biol. Evol.">
        <title>Developing a high-quality reference genome for a parasitic bivalve with doubly uniparental inheritance (Bivalvia: Unionida).</title>
        <authorList>
            <person name="Smith C.H."/>
        </authorList>
    </citation>
    <scope>NUCLEOTIDE SEQUENCE</scope>
    <source>
        <strain evidence="11">CHS0354</strain>
        <tissue evidence="11">Mantle</tissue>
    </source>
</reference>
<dbReference type="PANTHER" id="PTHR24238">
    <property type="entry name" value="G-PROTEIN COUPLED RECEPTOR"/>
    <property type="match status" value="1"/>
</dbReference>
<feature type="domain" description="G-protein coupled receptors family 1 profile" evidence="10">
    <location>
        <begin position="62"/>
        <end position="463"/>
    </location>
</feature>
<feature type="transmembrane region" description="Helical" evidence="9">
    <location>
        <begin position="86"/>
        <end position="105"/>
    </location>
</feature>
<protein>
    <recommendedName>
        <fullName evidence="10">G-protein coupled receptors family 1 profile domain-containing protein</fullName>
    </recommendedName>
</protein>
<feature type="transmembrane region" description="Helical" evidence="9">
    <location>
        <begin position="216"/>
        <end position="240"/>
    </location>
</feature>
<dbReference type="PRINTS" id="PR00237">
    <property type="entry name" value="GPCRRHODOPSN"/>
</dbReference>
<dbReference type="InterPro" id="IPR017452">
    <property type="entry name" value="GPCR_Rhodpsn_7TM"/>
</dbReference>
<dbReference type="GO" id="GO:0016020">
    <property type="term" value="C:membrane"/>
    <property type="evidence" value="ECO:0007669"/>
    <property type="project" value="UniProtKB-SubCell"/>
</dbReference>
<dbReference type="Proteomes" id="UP001195483">
    <property type="component" value="Unassembled WGS sequence"/>
</dbReference>
<dbReference type="AlphaFoldDB" id="A0AAE0SX03"/>
<evidence type="ECO:0000256" key="1">
    <source>
        <dbReference type="ARBA" id="ARBA00004141"/>
    </source>
</evidence>
<evidence type="ECO:0000256" key="9">
    <source>
        <dbReference type="SAM" id="Phobius"/>
    </source>
</evidence>
<keyword evidence="4 8" id="KW-0297">G-protein coupled receptor</keyword>
<comment type="caution">
    <text evidence="11">The sequence shown here is derived from an EMBL/GenBank/DDBJ whole genome shotgun (WGS) entry which is preliminary data.</text>
</comment>
<keyword evidence="5 9" id="KW-0472">Membrane</keyword>
<proteinExistence type="inferred from homology"/>
<evidence type="ECO:0000256" key="8">
    <source>
        <dbReference type="RuleBase" id="RU000688"/>
    </source>
</evidence>
<dbReference type="Pfam" id="PF00001">
    <property type="entry name" value="7tm_1"/>
    <property type="match status" value="1"/>
</dbReference>
<evidence type="ECO:0000256" key="3">
    <source>
        <dbReference type="ARBA" id="ARBA00022989"/>
    </source>
</evidence>
<gene>
    <name evidence="11" type="ORF">CHS0354_029123</name>
</gene>
<reference evidence="11" key="1">
    <citation type="journal article" date="2021" name="Genome Biol. Evol.">
        <title>A High-Quality Reference Genome for a Parasitic Bivalve with Doubly Uniparental Inheritance (Bivalvia: Unionida).</title>
        <authorList>
            <person name="Smith C.H."/>
        </authorList>
    </citation>
    <scope>NUCLEOTIDE SEQUENCE</scope>
    <source>
        <strain evidence="11">CHS0354</strain>
    </source>
</reference>
<evidence type="ECO:0000256" key="4">
    <source>
        <dbReference type="ARBA" id="ARBA00023040"/>
    </source>
</evidence>
<keyword evidence="7 8" id="KW-0807">Transducer</keyword>
<feature type="transmembrane region" description="Helical" evidence="9">
    <location>
        <begin position="443"/>
        <end position="466"/>
    </location>
</feature>